<name>A0A402BL90_9CHLR</name>
<dbReference type="RefSeq" id="WP_126632113.1">
    <property type="nucleotide sequence ID" value="NZ_BIFT01000003.1"/>
</dbReference>
<organism evidence="2 3">
    <name type="scientific">Dictyobacter alpinus</name>
    <dbReference type="NCBI Taxonomy" id="2014873"/>
    <lineage>
        <taxon>Bacteria</taxon>
        <taxon>Bacillati</taxon>
        <taxon>Chloroflexota</taxon>
        <taxon>Ktedonobacteria</taxon>
        <taxon>Ktedonobacterales</taxon>
        <taxon>Dictyobacteraceae</taxon>
        <taxon>Dictyobacter</taxon>
    </lineage>
</organism>
<dbReference type="AlphaFoldDB" id="A0A402BL90"/>
<reference evidence="3" key="1">
    <citation type="submission" date="2018-12" db="EMBL/GenBank/DDBJ databases">
        <title>Tengunoibacter tsumagoiensis gen. nov., sp. nov., Dictyobacter kobayashii sp. nov., D. alpinus sp. nov., and D. joshuensis sp. nov. and description of Dictyobacteraceae fam. nov. within the order Ktedonobacterales isolated from Tengu-no-mugimeshi.</title>
        <authorList>
            <person name="Wang C.M."/>
            <person name="Zheng Y."/>
            <person name="Sakai Y."/>
            <person name="Toyoda A."/>
            <person name="Minakuchi Y."/>
            <person name="Abe K."/>
            <person name="Yokota A."/>
            <person name="Yabe S."/>
        </authorList>
    </citation>
    <scope>NUCLEOTIDE SEQUENCE [LARGE SCALE GENOMIC DNA]</scope>
    <source>
        <strain evidence="3">Uno16</strain>
    </source>
</reference>
<gene>
    <name evidence="2" type="ORF">KDA_75980</name>
</gene>
<protein>
    <submittedName>
        <fullName evidence="2">Uncharacterized protein</fullName>
    </submittedName>
</protein>
<feature type="compositionally biased region" description="Basic and acidic residues" evidence="1">
    <location>
        <begin position="507"/>
        <end position="519"/>
    </location>
</feature>
<keyword evidence="3" id="KW-1185">Reference proteome</keyword>
<dbReference type="EMBL" id="BIFT01000003">
    <property type="protein sequence ID" value="GCE32114.1"/>
    <property type="molecule type" value="Genomic_DNA"/>
</dbReference>
<evidence type="ECO:0000313" key="2">
    <source>
        <dbReference type="EMBL" id="GCE32114.1"/>
    </source>
</evidence>
<accession>A0A402BL90</accession>
<proteinExistence type="predicted"/>
<evidence type="ECO:0000256" key="1">
    <source>
        <dbReference type="SAM" id="MobiDB-lite"/>
    </source>
</evidence>
<feature type="region of interest" description="Disordered" evidence="1">
    <location>
        <begin position="504"/>
        <end position="524"/>
    </location>
</feature>
<dbReference type="Proteomes" id="UP000287171">
    <property type="component" value="Unassembled WGS sequence"/>
</dbReference>
<sequence length="621" mass="70230">MQAVFPASQLKDISSAHLPKGFCPEGVAQTCFDSDLLYLIEHAIPPSINGLKIFAHLLYHATLDPRTSMQHSLFQATGECGDEAIVLIHSIEALARTETSPCAPETYHKVLLAFEAMQIIRRKFHRTYTEIRIPVGKRTIHVPSLLTGLQKMYKKHGNEKGTNKFQKFALRVATRLQSGEFSRYASSGDVPHAHQAIAQVLLSFLKEHHVKEVRVPSLNEACELIVQAIQTGRVGSQSGESVRLTIQGSKAKVGESFAPVGEFVVETSGGQMSTTQEAGEFVGMDSPTLPTFRIEKGKKRRETRRLCLKKGEPEAIFVANSPEFANLESISADLGEFAAAVSFSDHISSEIITCNKEITINDDTPTNSPVYKDPRPIEAIRHEAADLAQRLDGSRDSRWFARFVKTVQIYPPRVRRLAEIDVLYHSAFPDYRGKPDRPGAVFFKRCEEYANPQCKVIDQIRQWDESGMSFKDIRQELQRGRPVPSAAMLPFLDEQPIFLQSEGLEDGPERQDDGDDRQHLQPSWQENREMVQSSLLNTRMNQKQANVLCQQIRQEVQVFCDQARQQGQAFDIQAEVYPGERDGEFVVVTFWKENGEETEEEWVNPASWSRYFEQVKKCYLK</sequence>
<comment type="caution">
    <text evidence="2">The sequence shown here is derived from an EMBL/GenBank/DDBJ whole genome shotgun (WGS) entry which is preliminary data.</text>
</comment>
<evidence type="ECO:0000313" key="3">
    <source>
        <dbReference type="Proteomes" id="UP000287171"/>
    </source>
</evidence>